<dbReference type="InterPro" id="IPR029063">
    <property type="entry name" value="SAM-dependent_MTases_sf"/>
</dbReference>
<dbReference type="InterPro" id="IPR013216">
    <property type="entry name" value="Methyltransf_11"/>
</dbReference>
<dbReference type="EMBL" id="FNMZ01000001">
    <property type="protein sequence ID" value="SDW17172.1"/>
    <property type="molecule type" value="Genomic_DNA"/>
</dbReference>
<dbReference type="GO" id="GO:0008757">
    <property type="term" value="F:S-adenosylmethionine-dependent methyltransferase activity"/>
    <property type="evidence" value="ECO:0007669"/>
    <property type="project" value="InterPro"/>
</dbReference>
<keyword evidence="4" id="KW-1185">Reference proteome</keyword>
<sequence>MHLDVIDLRRFYYRTPLGRAAQRSLQEAIRALWPNVAGETVVGFGFAAPLLRPFVKEAARVVCLMPGPQGVCRWPPEGPNMAVLAEETHWPLRAGAADRLIVAHALENSERPSALLEEMRRVLAPEGRAIVVVPNRSGMWARSDATPFGYGRPYSTSQLESALRAHDLAPEHASAALYGPPSHRRYWLRTHRLWEAAGRRLDVQRLGGAVLVEATRRVYALPRSGLKEKALSPLEVLEGLAKPARPRPAAGRAPRRGPEGRGDGAAG</sequence>
<dbReference type="GO" id="GO:0032259">
    <property type="term" value="P:methylation"/>
    <property type="evidence" value="ECO:0007669"/>
    <property type="project" value="UniProtKB-KW"/>
</dbReference>
<feature type="region of interest" description="Disordered" evidence="1">
    <location>
        <begin position="237"/>
        <end position="267"/>
    </location>
</feature>
<evidence type="ECO:0000256" key="1">
    <source>
        <dbReference type="SAM" id="MobiDB-lite"/>
    </source>
</evidence>
<keyword evidence="3" id="KW-0808">Transferase</keyword>
<dbReference type="RefSeq" id="WP_092679376.1">
    <property type="nucleotide sequence ID" value="NZ_FNMZ01000001.1"/>
</dbReference>
<dbReference type="STRING" id="356660.SAMN05444336_101313"/>
<name>A0A1H2RCL6_9RHOB</name>
<keyword evidence="3" id="KW-0489">Methyltransferase</keyword>
<evidence type="ECO:0000313" key="4">
    <source>
        <dbReference type="Proteomes" id="UP000199118"/>
    </source>
</evidence>
<dbReference type="Pfam" id="PF08241">
    <property type="entry name" value="Methyltransf_11"/>
    <property type="match status" value="1"/>
</dbReference>
<dbReference type="Proteomes" id="UP000199118">
    <property type="component" value="Unassembled WGS sequence"/>
</dbReference>
<protein>
    <submittedName>
        <fullName evidence="3">Methyltransferase domain-containing protein</fullName>
    </submittedName>
</protein>
<dbReference type="AlphaFoldDB" id="A0A1H2RCL6"/>
<organism evidence="3 4">
    <name type="scientific">Albimonas donghaensis</name>
    <dbReference type="NCBI Taxonomy" id="356660"/>
    <lineage>
        <taxon>Bacteria</taxon>
        <taxon>Pseudomonadati</taxon>
        <taxon>Pseudomonadota</taxon>
        <taxon>Alphaproteobacteria</taxon>
        <taxon>Rhodobacterales</taxon>
        <taxon>Paracoccaceae</taxon>
        <taxon>Albimonas</taxon>
    </lineage>
</organism>
<feature type="domain" description="Methyltransferase type 11" evidence="2">
    <location>
        <begin position="45"/>
        <end position="130"/>
    </location>
</feature>
<dbReference type="OrthoDB" id="9800231at2"/>
<reference evidence="3 4" key="1">
    <citation type="submission" date="2016-10" db="EMBL/GenBank/DDBJ databases">
        <authorList>
            <person name="de Groot N.N."/>
        </authorList>
    </citation>
    <scope>NUCLEOTIDE SEQUENCE [LARGE SCALE GENOMIC DNA]</scope>
    <source>
        <strain evidence="3 4">DSM 17890</strain>
    </source>
</reference>
<gene>
    <name evidence="3" type="ORF">SAMN05444336_101313</name>
</gene>
<dbReference type="SUPFAM" id="SSF53335">
    <property type="entry name" value="S-adenosyl-L-methionine-dependent methyltransferases"/>
    <property type="match status" value="1"/>
</dbReference>
<feature type="compositionally biased region" description="Basic and acidic residues" evidence="1">
    <location>
        <begin position="256"/>
        <end position="267"/>
    </location>
</feature>
<accession>A0A1H2RCL6</accession>
<dbReference type="Gene3D" id="3.40.50.150">
    <property type="entry name" value="Vaccinia Virus protein VP39"/>
    <property type="match status" value="1"/>
</dbReference>
<evidence type="ECO:0000313" key="3">
    <source>
        <dbReference type="EMBL" id="SDW17172.1"/>
    </source>
</evidence>
<proteinExistence type="predicted"/>
<evidence type="ECO:0000259" key="2">
    <source>
        <dbReference type="Pfam" id="PF08241"/>
    </source>
</evidence>